<dbReference type="EMBL" id="KV441479">
    <property type="protein sequence ID" value="OAG20152.1"/>
    <property type="molecule type" value="Genomic_DNA"/>
</dbReference>
<dbReference type="GeneID" id="29110706"/>
<evidence type="ECO:0000313" key="2">
    <source>
        <dbReference type="Proteomes" id="UP000077248"/>
    </source>
</evidence>
<dbReference type="RefSeq" id="XP_018385573.1">
    <property type="nucleotide sequence ID" value="XM_018525112.1"/>
</dbReference>
<protein>
    <submittedName>
        <fullName evidence="1">Uncharacterized protein</fullName>
    </submittedName>
</protein>
<keyword evidence="2" id="KW-1185">Reference proteome</keyword>
<dbReference type="AlphaFoldDB" id="A0A177DMA8"/>
<accession>A0A177DMA8</accession>
<reference evidence="1 2" key="1">
    <citation type="submission" date="2016-05" db="EMBL/GenBank/DDBJ databases">
        <title>Comparative analysis of secretome profiles of manganese(II)-oxidizing ascomycete fungi.</title>
        <authorList>
            <consortium name="DOE Joint Genome Institute"/>
            <person name="Zeiner C.A."/>
            <person name="Purvine S.O."/>
            <person name="Zink E.M."/>
            <person name="Wu S."/>
            <person name="Pasa-Tolic L."/>
            <person name="Chaput D.L."/>
            <person name="Haridas S."/>
            <person name="Grigoriev I.V."/>
            <person name="Santelli C.M."/>
            <person name="Hansel C.M."/>
        </authorList>
    </citation>
    <scope>NUCLEOTIDE SEQUENCE [LARGE SCALE GENOMIC DNA]</scope>
    <source>
        <strain evidence="1 2">SRC1lrK2f</strain>
    </source>
</reference>
<dbReference type="Proteomes" id="UP000077248">
    <property type="component" value="Unassembled WGS sequence"/>
</dbReference>
<organism evidence="1 2">
    <name type="scientific">Alternaria alternata</name>
    <name type="common">Alternaria rot fungus</name>
    <name type="synonym">Torula alternata</name>
    <dbReference type="NCBI Taxonomy" id="5599"/>
    <lineage>
        <taxon>Eukaryota</taxon>
        <taxon>Fungi</taxon>
        <taxon>Dikarya</taxon>
        <taxon>Ascomycota</taxon>
        <taxon>Pezizomycotina</taxon>
        <taxon>Dothideomycetes</taxon>
        <taxon>Pleosporomycetidae</taxon>
        <taxon>Pleosporales</taxon>
        <taxon>Pleosporineae</taxon>
        <taxon>Pleosporaceae</taxon>
        <taxon>Alternaria</taxon>
        <taxon>Alternaria sect. Alternaria</taxon>
        <taxon>Alternaria alternata complex</taxon>
    </lineage>
</organism>
<proteinExistence type="predicted"/>
<gene>
    <name evidence="1" type="ORF">CC77DRAFT_1020699</name>
</gene>
<dbReference type="VEuPathDB" id="FungiDB:CC77DRAFT_1020699"/>
<name>A0A177DMA8_ALTAL</name>
<dbReference type="KEGG" id="aalt:CC77DRAFT_1020699"/>
<sequence length="105" mass="11852">MSSKMCGIADSSTQPDRTGPTCAVLRDQLQESGRCTDYTLLAGNDIHRAGFASSRQCLERSVRKRTVWLFWGTSLRRPFLSFTLITLTSITFLSQSLWRDEQACI</sequence>
<evidence type="ECO:0000313" key="1">
    <source>
        <dbReference type="EMBL" id="OAG20152.1"/>
    </source>
</evidence>